<evidence type="ECO:0000313" key="2">
    <source>
        <dbReference type="EMBL" id="MDT0678074.1"/>
    </source>
</evidence>
<dbReference type="RefSeq" id="WP_311504411.1">
    <property type="nucleotide sequence ID" value="NZ_JAVRHK010000015.1"/>
</dbReference>
<dbReference type="EMBL" id="JAVRHK010000015">
    <property type="protein sequence ID" value="MDT0678074.1"/>
    <property type="molecule type" value="Genomic_DNA"/>
</dbReference>
<accession>A0ABU3D965</accession>
<name>A0ABU3D965_9FLAO</name>
<evidence type="ECO:0000313" key="3">
    <source>
        <dbReference type="Proteomes" id="UP001262582"/>
    </source>
</evidence>
<keyword evidence="1" id="KW-0732">Signal</keyword>
<protein>
    <recommendedName>
        <fullName evidence="4">2-dehydro-3-deoxyphosphooctonate aldolase</fullName>
    </recommendedName>
</protein>
<gene>
    <name evidence="2" type="ORF">RM539_15940</name>
</gene>
<feature type="chain" id="PRO_5046393003" description="2-dehydro-3-deoxyphosphooctonate aldolase" evidence="1">
    <location>
        <begin position="25"/>
        <end position="131"/>
    </location>
</feature>
<sequence length="131" mass="14599">MKKIFLLFGLGLLMSCGSSRQLEANEITNEELGYNPSHPILVGSNDLRYGPEYEQNYLNNLSGPNGEVISYTRLGSCCEFATPKGIMGGGMLDKYEIKYEGLEKPIILYLNMYEPAPKEIKVPSGLKLKEN</sequence>
<organism evidence="2 3">
    <name type="scientific">Autumnicola musiva</name>
    <dbReference type="NCBI Taxonomy" id="3075589"/>
    <lineage>
        <taxon>Bacteria</taxon>
        <taxon>Pseudomonadati</taxon>
        <taxon>Bacteroidota</taxon>
        <taxon>Flavobacteriia</taxon>
        <taxon>Flavobacteriales</taxon>
        <taxon>Flavobacteriaceae</taxon>
        <taxon>Autumnicola</taxon>
    </lineage>
</organism>
<feature type="signal peptide" evidence="1">
    <location>
        <begin position="1"/>
        <end position="24"/>
    </location>
</feature>
<evidence type="ECO:0008006" key="4">
    <source>
        <dbReference type="Google" id="ProtNLM"/>
    </source>
</evidence>
<dbReference type="PROSITE" id="PS51257">
    <property type="entry name" value="PROKAR_LIPOPROTEIN"/>
    <property type="match status" value="1"/>
</dbReference>
<comment type="caution">
    <text evidence="2">The sequence shown here is derived from an EMBL/GenBank/DDBJ whole genome shotgun (WGS) entry which is preliminary data.</text>
</comment>
<proteinExistence type="predicted"/>
<evidence type="ECO:0000256" key="1">
    <source>
        <dbReference type="SAM" id="SignalP"/>
    </source>
</evidence>
<keyword evidence="3" id="KW-1185">Reference proteome</keyword>
<reference evidence="2 3" key="1">
    <citation type="submission" date="2023-09" db="EMBL/GenBank/DDBJ databases">
        <authorList>
            <person name="Rey-Velasco X."/>
        </authorList>
    </citation>
    <scope>NUCLEOTIDE SEQUENCE [LARGE SCALE GENOMIC DNA]</scope>
    <source>
        <strain evidence="2 3">F117</strain>
    </source>
</reference>
<dbReference type="Proteomes" id="UP001262582">
    <property type="component" value="Unassembled WGS sequence"/>
</dbReference>